<evidence type="ECO:0000313" key="1">
    <source>
        <dbReference type="EMBL" id="CAB4844374.1"/>
    </source>
</evidence>
<protein>
    <submittedName>
        <fullName evidence="1">Unannotated protein</fullName>
    </submittedName>
</protein>
<sequence>MEIPSETEIVPNCIGNPPASITPCLDAFAKRSRDKLHGVISFQDDAIPICGLIQSSSPIPTARNIPRAGARSIPSVTNPERGFIVDIVVILTTRPGLNGLIEVCEHVRHLLGPLSLS</sequence>
<reference evidence="1" key="1">
    <citation type="submission" date="2020-05" db="EMBL/GenBank/DDBJ databases">
        <authorList>
            <person name="Chiriac C."/>
            <person name="Salcher M."/>
            <person name="Ghai R."/>
            <person name="Kavagutti S V."/>
        </authorList>
    </citation>
    <scope>NUCLEOTIDE SEQUENCE</scope>
</reference>
<proteinExistence type="predicted"/>
<organism evidence="1">
    <name type="scientific">freshwater metagenome</name>
    <dbReference type="NCBI Taxonomy" id="449393"/>
    <lineage>
        <taxon>unclassified sequences</taxon>
        <taxon>metagenomes</taxon>
        <taxon>ecological metagenomes</taxon>
    </lineage>
</organism>
<dbReference type="AlphaFoldDB" id="A0A6J7BH08"/>
<gene>
    <name evidence="1" type="ORF">UFOPK3255_00898</name>
</gene>
<dbReference type="EMBL" id="CAFAZY010000135">
    <property type="protein sequence ID" value="CAB4844374.1"/>
    <property type="molecule type" value="Genomic_DNA"/>
</dbReference>
<name>A0A6J7BH08_9ZZZZ</name>
<accession>A0A6J7BH08</accession>